<gene>
    <name evidence="3" type="ORF">GCM10023183_30350</name>
</gene>
<dbReference type="Pfam" id="PF13579">
    <property type="entry name" value="Glyco_trans_4_4"/>
    <property type="match status" value="1"/>
</dbReference>
<evidence type="ECO:0000259" key="2">
    <source>
        <dbReference type="Pfam" id="PF13579"/>
    </source>
</evidence>
<sequence>MHIALFHQYHHNPDCPATCRHYTFMAELVKRHKVTLITSNAWESKRLTHLHPWVPKGVELVSVPVPYHNRMGKVQRLQAFGSFAMHALVKGLRMPKPDVIWGVSTPLTTAWAASKVASLRKVPWVFEVQDLWPSFPIEMGAVPSRFLQKQLYQLEKNLYRSADHIIPLSKGMEEYVQQQGIPQEKVTTLVNGTEVSLGRVPENDQERLRKELGLEGKQVVLYAGTYGRANDMPLLIEAARRLQHRSDIAFVFTGQGFDEPLLQNASRALPNMLLLPPLPRHQVFTLFALADVSVVSFIDLPVLNANSPGKLFDSLAAGTPVIITNPGWTKELVEAHLCGWYVPAHDSAQLASTLETRLGAHDTLQQMGQNARQVAVTQFDRRHMVPILESIFERVVSARKK</sequence>
<accession>A0ABP8FV57</accession>
<evidence type="ECO:0000313" key="3">
    <source>
        <dbReference type="EMBL" id="GAA4311551.1"/>
    </source>
</evidence>
<reference evidence="4" key="1">
    <citation type="journal article" date="2019" name="Int. J. Syst. Evol. Microbiol.">
        <title>The Global Catalogue of Microorganisms (GCM) 10K type strain sequencing project: providing services to taxonomists for standard genome sequencing and annotation.</title>
        <authorList>
            <consortium name="The Broad Institute Genomics Platform"/>
            <consortium name="The Broad Institute Genome Sequencing Center for Infectious Disease"/>
            <person name="Wu L."/>
            <person name="Ma J."/>
        </authorList>
    </citation>
    <scope>NUCLEOTIDE SEQUENCE [LARGE SCALE GENOMIC DNA]</scope>
    <source>
        <strain evidence="4">JCM 17917</strain>
    </source>
</reference>
<feature type="domain" description="Glycosyltransferase subfamily 4-like N-terminal" evidence="2">
    <location>
        <begin position="25"/>
        <end position="192"/>
    </location>
</feature>
<dbReference type="InterPro" id="IPR001296">
    <property type="entry name" value="Glyco_trans_1"/>
</dbReference>
<dbReference type="SUPFAM" id="SSF53756">
    <property type="entry name" value="UDP-Glycosyltransferase/glycogen phosphorylase"/>
    <property type="match status" value="1"/>
</dbReference>
<dbReference type="PANTHER" id="PTHR45947:SF3">
    <property type="entry name" value="SULFOQUINOVOSYL TRANSFERASE SQD2"/>
    <property type="match status" value="1"/>
</dbReference>
<organism evidence="3 4">
    <name type="scientific">Nibribacter koreensis</name>
    <dbReference type="NCBI Taxonomy" id="1084519"/>
    <lineage>
        <taxon>Bacteria</taxon>
        <taxon>Pseudomonadati</taxon>
        <taxon>Bacteroidota</taxon>
        <taxon>Cytophagia</taxon>
        <taxon>Cytophagales</taxon>
        <taxon>Hymenobacteraceae</taxon>
        <taxon>Nibribacter</taxon>
    </lineage>
</organism>
<dbReference type="PANTHER" id="PTHR45947">
    <property type="entry name" value="SULFOQUINOVOSYL TRANSFERASE SQD2"/>
    <property type="match status" value="1"/>
</dbReference>
<proteinExistence type="predicted"/>
<dbReference type="EMBL" id="BAABGX010000002">
    <property type="protein sequence ID" value="GAA4311551.1"/>
    <property type="molecule type" value="Genomic_DNA"/>
</dbReference>
<feature type="domain" description="Glycosyl transferase family 1" evidence="1">
    <location>
        <begin position="204"/>
        <end position="373"/>
    </location>
</feature>
<evidence type="ECO:0000259" key="1">
    <source>
        <dbReference type="Pfam" id="PF00534"/>
    </source>
</evidence>
<dbReference type="InterPro" id="IPR028098">
    <property type="entry name" value="Glyco_trans_4-like_N"/>
</dbReference>
<dbReference type="Proteomes" id="UP001501844">
    <property type="component" value="Unassembled WGS sequence"/>
</dbReference>
<keyword evidence="4" id="KW-1185">Reference proteome</keyword>
<dbReference type="RefSeq" id="WP_345167920.1">
    <property type="nucleotide sequence ID" value="NZ_BAABGX010000002.1"/>
</dbReference>
<comment type="caution">
    <text evidence="3">The sequence shown here is derived from an EMBL/GenBank/DDBJ whole genome shotgun (WGS) entry which is preliminary data.</text>
</comment>
<evidence type="ECO:0000313" key="4">
    <source>
        <dbReference type="Proteomes" id="UP001501844"/>
    </source>
</evidence>
<name>A0ABP8FV57_9BACT</name>
<dbReference type="Gene3D" id="3.40.50.2000">
    <property type="entry name" value="Glycogen Phosphorylase B"/>
    <property type="match status" value="2"/>
</dbReference>
<dbReference type="Pfam" id="PF00534">
    <property type="entry name" value="Glycos_transf_1"/>
    <property type="match status" value="1"/>
</dbReference>
<protein>
    <submittedName>
        <fullName evidence="3">Glycosyltransferase family 4 protein</fullName>
    </submittedName>
</protein>
<dbReference type="InterPro" id="IPR050194">
    <property type="entry name" value="Glycosyltransferase_grp1"/>
</dbReference>
<dbReference type="CDD" id="cd03794">
    <property type="entry name" value="GT4_WbuB-like"/>
    <property type="match status" value="1"/>
</dbReference>